<dbReference type="AlphaFoldDB" id="A0A0F9FZV2"/>
<reference evidence="1" key="1">
    <citation type="journal article" date="2015" name="Nature">
        <title>Complex archaea that bridge the gap between prokaryotes and eukaryotes.</title>
        <authorList>
            <person name="Spang A."/>
            <person name="Saw J.H."/>
            <person name="Jorgensen S.L."/>
            <person name="Zaremba-Niedzwiedzka K."/>
            <person name="Martijn J."/>
            <person name="Lind A.E."/>
            <person name="van Eijk R."/>
            <person name="Schleper C."/>
            <person name="Guy L."/>
            <person name="Ettema T.J."/>
        </authorList>
    </citation>
    <scope>NUCLEOTIDE SEQUENCE</scope>
</reference>
<name>A0A0F9FZV2_9ZZZZ</name>
<accession>A0A0F9FZV2</accession>
<sequence>MLNITDFRDLIIRPTLDELAKAEPRIRSKAAIALLLGTALCESELTFLRQRVKGGFGLALSFFQIEPATHKDVKRYLNERRRDLAERVFRLSTIIDPDDFELATNLRYATGIARVKYWMDPAPLPSVDNIRGLAGEYKRIWNTTRGKATAQRFIDFYERYGKE</sequence>
<comment type="caution">
    <text evidence="1">The sequence shown here is derived from an EMBL/GenBank/DDBJ whole genome shotgun (WGS) entry which is preliminary data.</text>
</comment>
<organism evidence="1">
    <name type="scientific">marine sediment metagenome</name>
    <dbReference type="NCBI Taxonomy" id="412755"/>
    <lineage>
        <taxon>unclassified sequences</taxon>
        <taxon>metagenomes</taxon>
        <taxon>ecological metagenomes</taxon>
    </lineage>
</organism>
<proteinExistence type="predicted"/>
<gene>
    <name evidence="1" type="ORF">LCGC14_2180910</name>
</gene>
<protein>
    <submittedName>
        <fullName evidence="1">Uncharacterized protein</fullName>
    </submittedName>
</protein>
<evidence type="ECO:0000313" key="1">
    <source>
        <dbReference type="EMBL" id="KKL62860.1"/>
    </source>
</evidence>
<dbReference type="EMBL" id="LAZR01028358">
    <property type="protein sequence ID" value="KKL62860.1"/>
    <property type="molecule type" value="Genomic_DNA"/>
</dbReference>